<keyword evidence="1" id="KW-0805">Transcription regulation</keyword>
<dbReference type="PANTHER" id="PTHR43280">
    <property type="entry name" value="ARAC-FAMILY TRANSCRIPTIONAL REGULATOR"/>
    <property type="match status" value="1"/>
</dbReference>
<evidence type="ECO:0000256" key="3">
    <source>
        <dbReference type="ARBA" id="ARBA00023163"/>
    </source>
</evidence>
<dbReference type="InterPro" id="IPR003313">
    <property type="entry name" value="AraC-bd"/>
</dbReference>
<sequence>MEYKKMFVFCHLGGPMKQLFEPVVFEEHKTLIWDYKIYTDDYYKGYYHWHQCCEVMFVYGGQGNVVVNQQMYDIRRGMLFFFQPYQLHRIYSEVSPECPFERTIFYIDPHVAEHLLEGFAKRKALFTALWQGKNTHCAFDLKDHVESAEWILEQYNHNKKVSLTEDTEDISLLILQLLSSIGTEDQHVFQSGERRTLRYSEKIMSFIEEHYHEEVNLDQLAEEIHLSKSYISRIFHQETGGRLVDYLTARRIKQACRLLGTTDLPVEQIGITVGFPNASYFNQLFKRVLGTTPLKYRKSN</sequence>
<dbReference type="InterPro" id="IPR018062">
    <property type="entry name" value="HTH_AraC-typ_CS"/>
</dbReference>
<dbReference type="InterPro" id="IPR037923">
    <property type="entry name" value="HTH-like"/>
</dbReference>
<name>A0AAD0KKG7_9BACL</name>
<dbReference type="SMART" id="SM00342">
    <property type="entry name" value="HTH_ARAC"/>
    <property type="match status" value="1"/>
</dbReference>
<accession>A0AAD0KKG7</accession>
<dbReference type="PRINTS" id="PR00032">
    <property type="entry name" value="HTHARAC"/>
</dbReference>
<evidence type="ECO:0000313" key="5">
    <source>
        <dbReference type="EMBL" id="AWV34204.1"/>
    </source>
</evidence>
<evidence type="ECO:0000259" key="4">
    <source>
        <dbReference type="PROSITE" id="PS01124"/>
    </source>
</evidence>
<dbReference type="Gene3D" id="1.10.10.60">
    <property type="entry name" value="Homeodomain-like"/>
    <property type="match status" value="2"/>
</dbReference>
<dbReference type="InterPro" id="IPR001387">
    <property type="entry name" value="Cro/C1-type_HTH"/>
</dbReference>
<dbReference type="Pfam" id="PF12833">
    <property type="entry name" value="HTH_18"/>
    <property type="match status" value="1"/>
</dbReference>
<gene>
    <name evidence="5" type="ORF">CD191_17155</name>
</gene>
<keyword evidence="2" id="KW-0238">DNA-binding</keyword>
<reference evidence="5 6" key="1">
    <citation type="submission" date="2017-06" db="EMBL/GenBank/DDBJ databases">
        <title>Complete genome sequence of Paenibacillus odorifer CBA7130.</title>
        <authorList>
            <person name="Nam Y.-D."/>
            <person name="Kang J."/>
            <person name="Chung W.-H."/>
        </authorList>
    </citation>
    <scope>NUCLEOTIDE SEQUENCE [LARGE SCALE GENOMIC DNA]</scope>
    <source>
        <strain evidence="5 6">CBA7130</strain>
    </source>
</reference>
<dbReference type="InterPro" id="IPR009057">
    <property type="entry name" value="Homeodomain-like_sf"/>
</dbReference>
<dbReference type="PROSITE" id="PS01124">
    <property type="entry name" value="HTH_ARAC_FAMILY_2"/>
    <property type="match status" value="1"/>
</dbReference>
<dbReference type="InterPro" id="IPR020449">
    <property type="entry name" value="Tscrpt_reg_AraC-type_HTH"/>
</dbReference>
<dbReference type="CDD" id="cd00093">
    <property type="entry name" value="HTH_XRE"/>
    <property type="match status" value="1"/>
</dbReference>
<keyword evidence="3" id="KW-0804">Transcription</keyword>
<dbReference type="GO" id="GO:0043565">
    <property type="term" value="F:sequence-specific DNA binding"/>
    <property type="evidence" value="ECO:0007669"/>
    <property type="project" value="InterPro"/>
</dbReference>
<feature type="domain" description="HTH araC/xylS-type" evidence="4">
    <location>
        <begin position="201"/>
        <end position="299"/>
    </location>
</feature>
<evidence type="ECO:0000256" key="1">
    <source>
        <dbReference type="ARBA" id="ARBA00023015"/>
    </source>
</evidence>
<dbReference type="EMBL" id="CP021965">
    <property type="protein sequence ID" value="AWV34204.1"/>
    <property type="molecule type" value="Genomic_DNA"/>
</dbReference>
<evidence type="ECO:0000256" key="2">
    <source>
        <dbReference type="ARBA" id="ARBA00023125"/>
    </source>
</evidence>
<dbReference type="SUPFAM" id="SSF51215">
    <property type="entry name" value="Regulatory protein AraC"/>
    <property type="match status" value="1"/>
</dbReference>
<dbReference type="Proteomes" id="UP000249163">
    <property type="component" value="Chromosome"/>
</dbReference>
<protein>
    <submittedName>
        <fullName evidence="5">AraC family transcriptional regulator</fullName>
    </submittedName>
</protein>
<proteinExistence type="predicted"/>
<dbReference type="GO" id="GO:0003700">
    <property type="term" value="F:DNA-binding transcription factor activity"/>
    <property type="evidence" value="ECO:0007669"/>
    <property type="project" value="InterPro"/>
</dbReference>
<dbReference type="Gene3D" id="2.60.120.10">
    <property type="entry name" value="Jelly Rolls"/>
    <property type="match status" value="1"/>
</dbReference>
<dbReference type="Pfam" id="PF02311">
    <property type="entry name" value="AraC_binding"/>
    <property type="match status" value="1"/>
</dbReference>
<dbReference type="PANTHER" id="PTHR43280:SF28">
    <property type="entry name" value="HTH-TYPE TRANSCRIPTIONAL ACTIVATOR RHAS"/>
    <property type="match status" value="1"/>
</dbReference>
<evidence type="ECO:0000313" key="6">
    <source>
        <dbReference type="Proteomes" id="UP000249163"/>
    </source>
</evidence>
<dbReference type="InterPro" id="IPR018060">
    <property type="entry name" value="HTH_AraC"/>
</dbReference>
<organism evidence="5 6">
    <name type="scientific">Paenibacillus odorifer</name>
    <dbReference type="NCBI Taxonomy" id="189426"/>
    <lineage>
        <taxon>Bacteria</taxon>
        <taxon>Bacillati</taxon>
        <taxon>Bacillota</taxon>
        <taxon>Bacilli</taxon>
        <taxon>Bacillales</taxon>
        <taxon>Paenibacillaceae</taxon>
        <taxon>Paenibacillus</taxon>
    </lineage>
</organism>
<dbReference type="SUPFAM" id="SSF46689">
    <property type="entry name" value="Homeodomain-like"/>
    <property type="match status" value="2"/>
</dbReference>
<dbReference type="InterPro" id="IPR014710">
    <property type="entry name" value="RmlC-like_jellyroll"/>
</dbReference>
<dbReference type="PROSITE" id="PS00041">
    <property type="entry name" value="HTH_ARAC_FAMILY_1"/>
    <property type="match status" value="1"/>
</dbReference>
<dbReference type="AlphaFoldDB" id="A0AAD0KKG7"/>